<keyword evidence="2" id="KW-1185">Reference proteome</keyword>
<reference evidence="1 2" key="1">
    <citation type="submission" date="2022-05" db="EMBL/GenBank/DDBJ databases">
        <authorList>
            <consortium name="Genoscope - CEA"/>
            <person name="William W."/>
        </authorList>
    </citation>
    <scope>NUCLEOTIDE SEQUENCE [LARGE SCALE GENOMIC DNA]</scope>
</reference>
<dbReference type="Proteomes" id="UP001159405">
    <property type="component" value="Unassembled WGS sequence"/>
</dbReference>
<name>A0ABN8NGW0_9CNID</name>
<sequence>MAKNHKNGDKPAKLSLENLFSTWVTDDQLEVYRGQIKSSPHRFNMYISSTLKWEQQKEIGGDECPQGNQVSVKFGDGGISAFLICSDVTTLSLTVKNFPGSSLIFLNLPKDWEKSSIEKAFGNIKAITTRYYSTGYFRIVVFPHDPNPFGQLSLAVEIAKAFGMNCEVAYYTTTVIQIKRGRREAS</sequence>
<comment type="caution">
    <text evidence="1">The sequence shown here is derived from an EMBL/GenBank/DDBJ whole genome shotgun (WGS) entry which is preliminary data.</text>
</comment>
<evidence type="ECO:0000313" key="1">
    <source>
        <dbReference type="EMBL" id="CAH3106788.1"/>
    </source>
</evidence>
<accession>A0ABN8NGW0</accession>
<gene>
    <name evidence="1" type="ORF">PLOB_00014958</name>
</gene>
<organism evidence="1 2">
    <name type="scientific">Porites lobata</name>
    <dbReference type="NCBI Taxonomy" id="104759"/>
    <lineage>
        <taxon>Eukaryota</taxon>
        <taxon>Metazoa</taxon>
        <taxon>Cnidaria</taxon>
        <taxon>Anthozoa</taxon>
        <taxon>Hexacorallia</taxon>
        <taxon>Scleractinia</taxon>
        <taxon>Fungiina</taxon>
        <taxon>Poritidae</taxon>
        <taxon>Porites</taxon>
    </lineage>
</organism>
<evidence type="ECO:0000313" key="2">
    <source>
        <dbReference type="Proteomes" id="UP001159405"/>
    </source>
</evidence>
<dbReference type="EMBL" id="CALNXK010000019">
    <property type="protein sequence ID" value="CAH3106788.1"/>
    <property type="molecule type" value="Genomic_DNA"/>
</dbReference>
<protein>
    <submittedName>
        <fullName evidence="1">Uncharacterized protein</fullName>
    </submittedName>
</protein>
<proteinExistence type="predicted"/>